<evidence type="ECO:0000259" key="3">
    <source>
        <dbReference type="Pfam" id="PF01855"/>
    </source>
</evidence>
<dbReference type="InterPro" id="IPR002869">
    <property type="entry name" value="Pyrv_flavodox_OxRed_cen"/>
</dbReference>
<dbReference type="NCBIfam" id="TIGR03710">
    <property type="entry name" value="OAFO_sf"/>
    <property type="match status" value="1"/>
</dbReference>
<dbReference type="InterPro" id="IPR029061">
    <property type="entry name" value="THDP-binding"/>
</dbReference>
<dbReference type="Gene3D" id="3.40.920.10">
    <property type="entry name" value="Pyruvate-ferredoxin oxidoreductase, PFOR, domain III"/>
    <property type="match status" value="1"/>
</dbReference>
<dbReference type="GO" id="GO:0006979">
    <property type="term" value="P:response to oxidative stress"/>
    <property type="evidence" value="ECO:0007669"/>
    <property type="project" value="TreeGrafter"/>
</dbReference>
<dbReference type="PANTHER" id="PTHR32154">
    <property type="entry name" value="PYRUVATE-FLAVODOXIN OXIDOREDUCTASE-RELATED"/>
    <property type="match status" value="1"/>
</dbReference>
<reference evidence="4 5" key="1">
    <citation type="journal article" date="2020" name="Biotechnol. Biofuels">
        <title>New insights from the biogas microbiome by comprehensive genome-resolved metagenomics of nearly 1600 species originating from multiple anaerobic digesters.</title>
        <authorList>
            <person name="Campanaro S."/>
            <person name="Treu L."/>
            <person name="Rodriguez-R L.M."/>
            <person name="Kovalovszki A."/>
            <person name="Ziels R.M."/>
            <person name="Maus I."/>
            <person name="Zhu X."/>
            <person name="Kougias P.G."/>
            <person name="Basile A."/>
            <person name="Luo G."/>
            <person name="Schluter A."/>
            <person name="Konstantinidis K.T."/>
            <person name="Angelidaki I."/>
        </authorList>
    </citation>
    <scope>NUCLEOTIDE SEQUENCE [LARGE SCALE GENOMIC DNA]</scope>
    <source>
        <strain evidence="4">AS06rmzACSIP_65</strain>
    </source>
</reference>
<evidence type="ECO:0000313" key="5">
    <source>
        <dbReference type="Proteomes" id="UP000545876"/>
    </source>
</evidence>
<dbReference type="InterPro" id="IPR002880">
    <property type="entry name" value="Pyrv_Fd/Flavodoxin_OxRdtase_N"/>
</dbReference>
<dbReference type="InterPro" id="IPR019752">
    <property type="entry name" value="Pyrv/ketoisovalerate_OxRed_cat"/>
</dbReference>
<protein>
    <submittedName>
        <fullName evidence="4">2-oxoacid:acceptor oxidoreductase subunit alpha</fullName>
    </submittedName>
</protein>
<dbReference type="CDD" id="cd07034">
    <property type="entry name" value="TPP_PYR_PFOR_IOR-alpha_like"/>
    <property type="match status" value="1"/>
</dbReference>
<dbReference type="Pfam" id="PF01558">
    <property type="entry name" value="POR"/>
    <property type="match status" value="1"/>
</dbReference>
<comment type="caution">
    <text evidence="4">The sequence shown here is derived from an EMBL/GenBank/DDBJ whole genome shotgun (WGS) entry which is preliminary data.</text>
</comment>
<dbReference type="SUPFAM" id="SSF52518">
    <property type="entry name" value="Thiamin diphosphate-binding fold (THDP-binding)"/>
    <property type="match status" value="1"/>
</dbReference>
<dbReference type="InterPro" id="IPR009014">
    <property type="entry name" value="Transketo_C/PFOR_II"/>
</dbReference>
<dbReference type="GO" id="GO:0016903">
    <property type="term" value="F:oxidoreductase activity, acting on the aldehyde or oxo group of donors"/>
    <property type="evidence" value="ECO:0007669"/>
    <property type="project" value="InterPro"/>
</dbReference>
<dbReference type="Pfam" id="PF01855">
    <property type="entry name" value="POR_N"/>
    <property type="match status" value="1"/>
</dbReference>
<organism evidence="4 5">
    <name type="scientific">Candidatus Dojkabacteria bacterium</name>
    <dbReference type="NCBI Taxonomy" id="2099670"/>
    <lineage>
        <taxon>Bacteria</taxon>
        <taxon>Candidatus Dojkabacteria</taxon>
    </lineage>
</organism>
<name>A0A847CZV8_9BACT</name>
<evidence type="ECO:0000313" key="4">
    <source>
        <dbReference type="EMBL" id="NLD25508.1"/>
    </source>
</evidence>
<feature type="domain" description="Pyruvate flavodoxin/ferredoxin oxidoreductase pyrimidine binding" evidence="3">
    <location>
        <begin position="217"/>
        <end position="442"/>
    </location>
</feature>
<dbReference type="Gene3D" id="3.40.50.920">
    <property type="match status" value="1"/>
</dbReference>
<dbReference type="AlphaFoldDB" id="A0A847CZV8"/>
<evidence type="ECO:0000256" key="1">
    <source>
        <dbReference type="ARBA" id="ARBA00023002"/>
    </source>
</evidence>
<accession>A0A847CZV8</accession>
<sequence length="566" mass="62529">MNSNRLAVKFGGASGQGINTAGRMLTQSINRTGLYTFSTREYPSLIKGGIASYQVDVSNKEIFSSKRKYQILCTMSEASFHKYLPNLSENGVIIHDGEEMELTPEEEIHIQKNNLHIVYLHSEKIALENGGTEIMGNAVLLGFIWKLLKQDPQILVEEVLEMLSGKDIDTEAETKCLLAGYNHPLYREELSHGIQLPTSAGTHRSLLITGNEAIALGALAAGMRAFYGYPMTPATSIFKFLGDTAHQSKIVIKQAENEITAALMSMGSMYMGTRALTATSGGGFDLMIETISCCGMSETPLVVVLAQRIGSGTGVPTWTGSGDLYTAVKGGHGDFPRCVISVSDATSCFSLIQKAFNIADKFQLPVILLSEKQIAESIYSVEKLPKVEKIDRNVVSPSKRYEITDSGISPRWIPTKGLQPYIHTSDEHTEDGHSTEEEVEVKAMSDKRLRKVTSLKNEIPEPTLYGNPNSDIVFVGYGSTKNALLDTIQLNENISYLHFDYIYPLKADKVQHLLNDGKRVILLENNQDGQFGKLLAEETGIKLKEQYLKYDGRAFSIDDILDYLNR</sequence>
<dbReference type="InterPro" id="IPR050722">
    <property type="entry name" value="Pyruvate:ferred/Flavod_OxRd"/>
</dbReference>
<keyword evidence="1" id="KW-0560">Oxidoreductase</keyword>
<dbReference type="InterPro" id="IPR022367">
    <property type="entry name" value="2-oxoacid/accept_OxRdtase_asu"/>
</dbReference>
<gene>
    <name evidence="4" type="ORF">GX656_02610</name>
</gene>
<dbReference type="SUPFAM" id="SSF53323">
    <property type="entry name" value="Pyruvate-ferredoxin oxidoreductase, PFOR, domain III"/>
    <property type="match status" value="1"/>
</dbReference>
<dbReference type="Gene3D" id="3.40.50.970">
    <property type="match status" value="1"/>
</dbReference>
<dbReference type="EMBL" id="JAAZBX010000008">
    <property type="protein sequence ID" value="NLD25508.1"/>
    <property type="molecule type" value="Genomic_DNA"/>
</dbReference>
<feature type="domain" description="Pyruvate/ketoisovalerate oxidoreductase catalytic" evidence="2">
    <location>
        <begin position="15"/>
        <end position="180"/>
    </location>
</feature>
<proteinExistence type="predicted"/>
<dbReference type="Proteomes" id="UP000545876">
    <property type="component" value="Unassembled WGS sequence"/>
</dbReference>
<dbReference type="PANTHER" id="PTHR32154:SF20">
    <property type="entry name" value="2-OXOGLUTARATE OXIDOREDUCTASE SUBUNIT KORA"/>
    <property type="match status" value="1"/>
</dbReference>
<dbReference type="SUPFAM" id="SSF52922">
    <property type="entry name" value="TK C-terminal domain-like"/>
    <property type="match status" value="1"/>
</dbReference>
<evidence type="ECO:0000259" key="2">
    <source>
        <dbReference type="Pfam" id="PF01558"/>
    </source>
</evidence>